<dbReference type="SUPFAM" id="SSF52540">
    <property type="entry name" value="P-loop containing nucleoside triphosphate hydrolases"/>
    <property type="match status" value="1"/>
</dbReference>
<evidence type="ECO:0000259" key="1">
    <source>
        <dbReference type="SMART" id="SM00382"/>
    </source>
</evidence>
<protein>
    <submittedName>
        <fullName evidence="2">Aaa+ atpase domain</fullName>
    </submittedName>
</protein>
<evidence type="ECO:0000313" key="3">
    <source>
        <dbReference type="Proteomes" id="UP000507962"/>
    </source>
</evidence>
<dbReference type="InterPro" id="IPR049945">
    <property type="entry name" value="AAA_22"/>
</dbReference>
<dbReference type="PANTHER" id="PTHR34301:SF8">
    <property type="entry name" value="ATPASE DOMAIN-CONTAINING PROTEIN"/>
    <property type="match status" value="1"/>
</dbReference>
<dbReference type="RefSeq" id="WP_180139723.1">
    <property type="nucleotide sequence ID" value="NZ_CAADHO010000003.1"/>
</dbReference>
<dbReference type="Gene3D" id="3.40.50.300">
    <property type="entry name" value="P-loop containing nucleotide triphosphate hydrolases"/>
    <property type="match status" value="1"/>
</dbReference>
<accession>A0A4U8YLD1</accession>
<dbReference type="AlphaFoldDB" id="A0A4U8YLD1"/>
<dbReference type="InterPro" id="IPR027417">
    <property type="entry name" value="P-loop_NTPase"/>
</dbReference>
<gene>
    <name evidence="2" type="ORF">MSL71_20160</name>
</gene>
<proteinExistence type="predicted"/>
<reference evidence="2 3" key="1">
    <citation type="submission" date="2019-03" db="EMBL/GenBank/DDBJ databases">
        <authorList>
            <person name="Nijsse B."/>
        </authorList>
    </citation>
    <scope>NUCLEOTIDE SEQUENCE [LARGE SCALE GENOMIC DNA]</scope>
    <source>
        <strain evidence="2">Desulfoluna butyratoxydans MSL71</strain>
    </source>
</reference>
<keyword evidence="3" id="KW-1185">Reference proteome</keyword>
<dbReference type="PANTHER" id="PTHR34301">
    <property type="entry name" value="DNA-BINDING PROTEIN-RELATED"/>
    <property type="match status" value="1"/>
</dbReference>
<dbReference type="InterPro" id="IPR003593">
    <property type="entry name" value="AAA+_ATPase"/>
</dbReference>
<sequence>MRNTLKPNDVFVPEKFPIEETNAYAYRGTPQRDTSTALERGYVPLVFGGYGVGKSSMVARIAQDFQPSDAVVYVETVYAKSLDSIFQQVLEKLGYEVTVQNTMSSKEGTTATIGAEVEGGIFQALKAKFKSTLSGNHEDTRTEVSELVVTTPTESKIIDICEQNGLLLIVDELHRASEPLTHDLSAFLKAYANKNCKNFRIALLGTENEASRLVISDPGTDRILEEVPLPPLSTTEAQEVIETGFPRLGIEISDDVRDELVQYSVGSPFVLQFLCLEIAEASYREESRAVTSEDVKESLKTYGRRKAQRLIREYRAAIETTGEKRYRKQILLAMANGEDEYVTMEYLVEKISSALNIDVPATALSGPLRALKNQKYGSILRDVANPAGGGRLANYSGFSDPAMKAIIRMVETAPIPMV</sequence>
<dbReference type="Proteomes" id="UP000507962">
    <property type="component" value="Unassembled WGS sequence"/>
</dbReference>
<dbReference type="GO" id="GO:0016887">
    <property type="term" value="F:ATP hydrolysis activity"/>
    <property type="evidence" value="ECO:0007669"/>
    <property type="project" value="InterPro"/>
</dbReference>
<organism evidence="2 3">
    <name type="scientific">Desulfoluna butyratoxydans</name>
    <dbReference type="NCBI Taxonomy" id="231438"/>
    <lineage>
        <taxon>Bacteria</taxon>
        <taxon>Pseudomonadati</taxon>
        <taxon>Thermodesulfobacteriota</taxon>
        <taxon>Desulfobacteria</taxon>
        <taxon>Desulfobacterales</taxon>
        <taxon>Desulfolunaceae</taxon>
        <taxon>Desulfoluna</taxon>
    </lineage>
</organism>
<dbReference type="EMBL" id="CAADHO010000003">
    <property type="protein sequence ID" value="VFQ44367.1"/>
    <property type="molecule type" value="Genomic_DNA"/>
</dbReference>
<feature type="domain" description="AAA+ ATPase" evidence="1">
    <location>
        <begin position="40"/>
        <end position="229"/>
    </location>
</feature>
<dbReference type="Pfam" id="PF13401">
    <property type="entry name" value="AAA_22"/>
    <property type="match status" value="1"/>
</dbReference>
<dbReference type="SMART" id="SM00382">
    <property type="entry name" value="AAA"/>
    <property type="match status" value="1"/>
</dbReference>
<evidence type="ECO:0000313" key="2">
    <source>
        <dbReference type="EMBL" id="VFQ44367.1"/>
    </source>
</evidence>
<name>A0A4U8YLD1_9BACT</name>